<evidence type="ECO:0000259" key="1">
    <source>
        <dbReference type="Pfam" id="PF04851"/>
    </source>
</evidence>
<dbReference type="SUPFAM" id="SSF52540">
    <property type="entry name" value="P-loop containing nucleoside triphosphate hydrolases"/>
    <property type="match status" value="1"/>
</dbReference>
<protein>
    <submittedName>
        <fullName evidence="2">Potential type III restriction enzyme</fullName>
    </submittedName>
</protein>
<dbReference type="InterPro" id="IPR006935">
    <property type="entry name" value="Helicase/UvrB_N"/>
</dbReference>
<name>A0A3S4YIZ8_ACTPL</name>
<dbReference type="GO" id="GO:0003677">
    <property type="term" value="F:DNA binding"/>
    <property type="evidence" value="ECO:0007669"/>
    <property type="project" value="InterPro"/>
</dbReference>
<organism evidence="2 3">
    <name type="scientific">Actinobacillus pleuropneumoniae</name>
    <name type="common">Haemophilus pleuropneumoniae</name>
    <dbReference type="NCBI Taxonomy" id="715"/>
    <lineage>
        <taxon>Bacteria</taxon>
        <taxon>Pseudomonadati</taxon>
        <taxon>Pseudomonadota</taxon>
        <taxon>Gammaproteobacteria</taxon>
        <taxon>Pasteurellales</taxon>
        <taxon>Pasteurellaceae</taxon>
        <taxon>Actinobacillus</taxon>
    </lineage>
</organism>
<dbReference type="Pfam" id="PF04851">
    <property type="entry name" value="ResIII"/>
    <property type="match status" value="1"/>
</dbReference>
<dbReference type="EMBL" id="LR134515">
    <property type="protein sequence ID" value="VEJ16657.1"/>
    <property type="molecule type" value="Genomic_DNA"/>
</dbReference>
<accession>A0A3S4YIZ8</accession>
<dbReference type="GO" id="GO:0016787">
    <property type="term" value="F:hydrolase activity"/>
    <property type="evidence" value="ECO:0007669"/>
    <property type="project" value="InterPro"/>
</dbReference>
<evidence type="ECO:0000313" key="3">
    <source>
        <dbReference type="Proteomes" id="UP000275510"/>
    </source>
</evidence>
<evidence type="ECO:0000313" key="2">
    <source>
        <dbReference type="EMBL" id="VEJ16657.1"/>
    </source>
</evidence>
<feature type="domain" description="Helicase/UvrB N-terminal" evidence="1">
    <location>
        <begin position="135"/>
        <end position="277"/>
    </location>
</feature>
<dbReference type="Gene3D" id="3.40.50.300">
    <property type="entry name" value="P-loop containing nucleotide triphosphate hydrolases"/>
    <property type="match status" value="1"/>
</dbReference>
<dbReference type="REBASE" id="290005">
    <property type="entry name" value="Apl10976ORF749P"/>
</dbReference>
<proteinExistence type="predicted"/>
<dbReference type="InterPro" id="IPR027417">
    <property type="entry name" value="P-loop_NTPase"/>
</dbReference>
<dbReference type="Proteomes" id="UP000275510">
    <property type="component" value="Chromosome"/>
</dbReference>
<dbReference type="RefSeq" id="WP_043993334.1">
    <property type="nucleotide sequence ID" value="NZ_CBDBSX010000028.1"/>
</dbReference>
<sequence length="1105" mass="128263">MLKGQKMKRTFHDNLILNRYLLSLFNQDNLEKFKQRLGDDRFEGIDNDGQTKFFHELTGGQLFQTDLISANDLRRYDLNIVKHWQQITENRNKAEGHILNLKYFQYLSLLFTEIYLDFYFNRQNELLNQLNEQLVLLKENDSTFPDFDLYELGDLNKLAFWNATGSGKTLLMHVNILQYQHYQKNKDLTVFVITPNDGLSQQHLAEFSASNLPANLFDKNKPFQGTGLFNDIQIMDINKLADKDGELTVAVDRFLDLNKLVLVDEGHRGSSGDQWLARRQKLIGDGFAFEYSATFGQAVKDGKTVKDCLFDIQKKIGKENGITKKADVQKIPTSFTDKQEAKQKAVFETYAKCVLFDYSYKFFYADGYGKEFSILNMKADDYGVADNDRKYFVASLLSFYQQLYLFAKNQEKLTAYNLHKPLWVFVGNTVNKEDSDIWAVVEQLAYFLDGKNRPQILAWLNDLLCDEPLLLDSKGNAIFRHRFLPLASFKGDLDRLYKDILQRLFNSGSSQHLYLYNLKKASGEIALSIDNDLKKSFALINVGDSNELLKSAVKLDNVSVQQDEFSEGLFGTINQDSSTLNLLIGSRKFTEGWSSWRVSTMGLLNMGRGEGSQIIQLFGRGVRLKGRDFSLRRTPINQMPKGLGLDKLETLNIFGIKANYIDEFRKYLENESIQVPDEVLQLDFPVQKKLPTNVALKTLRLKDGYKDNQKMGFKRQEMVQLYELPEFAQGKIKPILAVLDLYPRLEALSSKAVRQSESDERQSNKFQREIFALFDWDKLYLDLQQYKMERTWSNLRVSRDGLRKFVESRDDWYLLYVPDSAMQIRSFADIQTQQDILFQLLKEYTEQFYRRLKNAYEQQFMETAIITEENGSFFETYKMLFGEEENLPYEREQAVKKIEELADLIRDKKIEQAMNWQSPLSEFKAICFNSHLFYPLLSFDKSTGLPIKISPLPLAAESEMQFIDDLMQAEKSGELAQWLGGKSLYLMRNADRKDKGLGFALAGNFYPDFLLWVVDHANGKQWLNFVDPKGIRNMDLHDPKFGLYQEVKALEAKIADPNLVLNSFILSITKLQDWVNMTLTAEELAERHILFMENNYLQQMFEKMQ</sequence>
<gene>
    <name evidence="2" type="ORF">NCTC10976_00750</name>
</gene>
<dbReference type="AlphaFoldDB" id="A0A3S4YIZ8"/>
<reference evidence="2 3" key="1">
    <citation type="submission" date="2018-12" db="EMBL/GenBank/DDBJ databases">
        <authorList>
            <consortium name="Pathogen Informatics"/>
        </authorList>
    </citation>
    <scope>NUCLEOTIDE SEQUENCE [LARGE SCALE GENOMIC DNA]</scope>
    <source>
        <strain evidence="2 3">NCTC10976</strain>
    </source>
</reference>
<dbReference type="GO" id="GO:0005524">
    <property type="term" value="F:ATP binding"/>
    <property type="evidence" value="ECO:0007669"/>
    <property type="project" value="InterPro"/>
</dbReference>